<proteinExistence type="predicted"/>
<dbReference type="Pfam" id="PF01339">
    <property type="entry name" value="CheB_methylest"/>
    <property type="match status" value="1"/>
</dbReference>
<dbReference type="PROSITE" id="PS50122">
    <property type="entry name" value="CHEB"/>
    <property type="match status" value="1"/>
</dbReference>
<evidence type="ECO:0000313" key="5">
    <source>
        <dbReference type="EMBL" id="OIQ99231.1"/>
    </source>
</evidence>
<dbReference type="Gene3D" id="3.40.50.180">
    <property type="entry name" value="Methylesterase CheB, C-terminal domain"/>
    <property type="match status" value="1"/>
</dbReference>
<feature type="domain" description="CheB-type methylesterase" evidence="4">
    <location>
        <begin position="6"/>
        <end position="191"/>
    </location>
</feature>
<dbReference type="AlphaFoldDB" id="A0A1J5S540"/>
<reference evidence="5" key="1">
    <citation type="submission" date="2016-10" db="EMBL/GenBank/DDBJ databases">
        <title>Sequence of Gallionella enrichment culture.</title>
        <authorList>
            <person name="Poehlein A."/>
            <person name="Muehling M."/>
            <person name="Daniel R."/>
        </authorList>
    </citation>
    <scope>NUCLEOTIDE SEQUENCE</scope>
</reference>
<dbReference type="PANTHER" id="PTHR42872">
    <property type="entry name" value="PROTEIN-GLUTAMATE METHYLESTERASE/PROTEIN-GLUTAMINE GLUTAMINASE"/>
    <property type="match status" value="1"/>
</dbReference>
<accession>A0A1J5S540</accession>
<comment type="catalytic activity">
    <reaction evidence="3">
        <text>[protein]-L-glutamate 5-O-methyl ester + H2O = L-glutamyl-[protein] + methanol + H(+)</text>
        <dbReference type="Rhea" id="RHEA:23236"/>
        <dbReference type="Rhea" id="RHEA-COMP:10208"/>
        <dbReference type="Rhea" id="RHEA-COMP:10311"/>
        <dbReference type="ChEBI" id="CHEBI:15377"/>
        <dbReference type="ChEBI" id="CHEBI:15378"/>
        <dbReference type="ChEBI" id="CHEBI:17790"/>
        <dbReference type="ChEBI" id="CHEBI:29973"/>
        <dbReference type="ChEBI" id="CHEBI:82795"/>
        <dbReference type="EC" id="3.1.1.61"/>
    </reaction>
</comment>
<dbReference type="GO" id="GO:0008984">
    <property type="term" value="F:protein-glutamate methylesterase activity"/>
    <property type="evidence" value="ECO:0007669"/>
    <property type="project" value="UniProtKB-EC"/>
</dbReference>
<dbReference type="InterPro" id="IPR035909">
    <property type="entry name" value="CheB_C"/>
</dbReference>
<protein>
    <recommendedName>
        <fullName evidence="2">protein-glutamate methylesterase</fullName>
        <ecNumber evidence="2">3.1.1.61</ecNumber>
    </recommendedName>
</protein>
<keyword evidence="1 5" id="KW-0378">Hydrolase</keyword>
<dbReference type="SUPFAM" id="SSF52738">
    <property type="entry name" value="Methylesterase CheB, C-terminal domain"/>
    <property type="match status" value="1"/>
</dbReference>
<evidence type="ECO:0000256" key="1">
    <source>
        <dbReference type="ARBA" id="ARBA00022801"/>
    </source>
</evidence>
<dbReference type="PANTHER" id="PTHR42872:SF6">
    <property type="entry name" value="PROTEIN-GLUTAMATE METHYLESTERASE_PROTEIN-GLUTAMINE GLUTAMINASE"/>
    <property type="match status" value="1"/>
</dbReference>
<dbReference type="GO" id="GO:0006935">
    <property type="term" value="P:chemotaxis"/>
    <property type="evidence" value="ECO:0007669"/>
    <property type="project" value="InterPro"/>
</dbReference>
<dbReference type="GO" id="GO:0000156">
    <property type="term" value="F:phosphorelay response regulator activity"/>
    <property type="evidence" value="ECO:0007669"/>
    <property type="project" value="InterPro"/>
</dbReference>
<evidence type="ECO:0000256" key="2">
    <source>
        <dbReference type="ARBA" id="ARBA00039140"/>
    </source>
</evidence>
<organism evidence="5">
    <name type="scientific">mine drainage metagenome</name>
    <dbReference type="NCBI Taxonomy" id="410659"/>
    <lineage>
        <taxon>unclassified sequences</taxon>
        <taxon>metagenomes</taxon>
        <taxon>ecological metagenomes</taxon>
    </lineage>
</organism>
<dbReference type="CDD" id="cd16433">
    <property type="entry name" value="CheB"/>
    <property type="match status" value="1"/>
</dbReference>
<gene>
    <name evidence="5" type="primary">cheB1</name>
    <name evidence="5" type="ORF">GALL_186390</name>
</gene>
<dbReference type="GO" id="GO:0005737">
    <property type="term" value="C:cytoplasm"/>
    <property type="evidence" value="ECO:0007669"/>
    <property type="project" value="InterPro"/>
</dbReference>
<comment type="caution">
    <text evidence="5">The sequence shown here is derived from an EMBL/GenBank/DDBJ whole genome shotgun (WGS) entry which is preliminary data.</text>
</comment>
<dbReference type="EMBL" id="MLJW01000108">
    <property type="protein sequence ID" value="OIQ99231.1"/>
    <property type="molecule type" value="Genomic_DNA"/>
</dbReference>
<sequence>MSRRFQAVAIGTSSGGVQALRRLLGRLPADFPLPLLVVQHLSPEAGDGLAGLLDEQCAIRVKEADEQDPIAPGTAYLAPPNYHLLVERGGLLSLAADARVSYARPSVDVLFESAAEVFGPALIGVILTGANADGSAGLRAVKRLGGVAIVQDPEDALARQMPLAALAATQTDHVVALDGVAELLCRLARRGRDGDV</sequence>
<dbReference type="EC" id="3.1.1.61" evidence="2"/>
<evidence type="ECO:0000256" key="3">
    <source>
        <dbReference type="ARBA" id="ARBA00048267"/>
    </source>
</evidence>
<evidence type="ECO:0000259" key="4">
    <source>
        <dbReference type="PROSITE" id="PS50122"/>
    </source>
</evidence>
<name>A0A1J5S540_9ZZZZ</name>
<dbReference type="InterPro" id="IPR000673">
    <property type="entry name" value="Sig_transdc_resp-reg_Me-estase"/>
</dbReference>